<feature type="region of interest" description="Disordered" evidence="1">
    <location>
        <begin position="1"/>
        <end position="21"/>
    </location>
</feature>
<dbReference type="EMBL" id="BGZK01001446">
    <property type="protein sequence ID" value="GBP80117.1"/>
    <property type="molecule type" value="Genomic_DNA"/>
</dbReference>
<evidence type="ECO:0000313" key="3">
    <source>
        <dbReference type="Proteomes" id="UP000299102"/>
    </source>
</evidence>
<evidence type="ECO:0000313" key="2">
    <source>
        <dbReference type="EMBL" id="GBP80117.1"/>
    </source>
</evidence>
<gene>
    <name evidence="2" type="ORF">EVAR_55935_1</name>
</gene>
<feature type="region of interest" description="Disordered" evidence="1">
    <location>
        <begin position="46"/>
        <end position="68"/>
    </location>
</feature>
<protein>
    <submittedName>
        <fullName evidence="2">Uncharacterized protein</fullName>
    </submittedName>
</protein>
<name>A0A4C1Z0H8_EUMVA</name>
<evidence type="ECO:0000256" key="1">
    <source>
        <dbReference type="SAM" id="MobiDB-lite"/>
    </source>
</evidence>
<proteinExistence type="predicted"/>
<keyword evidence="3" id="KW-1185">Reference proteome</keyword>
<feature type="compositionally biased region" description="Basic residues" evidence="1">
    <location>
        <begin position="12"/>
        <end position="21"/>
    </location>
</feature>
<accession>A0A4C1Z0H8</accession>
<reference evidence="2 3" key="1">
    <citation type="journal article" date="2019" name="Commun. Biol.">
        <title>The bagworm genome reveals a unique fibroin gene that provides high tensile strength.</title>
        <authorList>
            <person name="Kono N."/>
            <person name="Nakamura H."/>
            <person name="Ohtoshi R."/>
            <person name="Tomita M."/>
            <person name="Numata K."/>
            <person name="Arakawa K."/>
        </authorList>
    </citation>
    <scope>NUCLEOTIDE SEQUENCE [LARGE SCALE GENOMIC DNA]</scope>
</reference>
<dbReference type="Proteomes" id="UP000299102">
    <property type="component" value="Unassembled WGS sequence"/>
</dbReference>
<dbReference type="AlphaFoldDB" id="A0A4C1Z0H8"/>
<organism evidence="2 3">
    <name type="scientific">Eumeta variegata</name>
    <name type="common">Bagworm moth</name>
    <name type="synonym">Eumeta japonica</name>
    <dbReference type="NCBI Taxonomy" id="151549"/>
    <lineage>
        <taxon>Eukaryota</taxon>
        <taxon>Metazoa</taxon>
        <taxon>Ecdysozoa</taxon>
        <taxon>Arthropoda</taxon>
        <taxon>Hexapoda</taxon>
        <taxon>Insecta</taxon>
        <taxon>Pterygota</taxon>
        <taxon>Neoptera</taxon>
        <taxon>Endopterygota</taxon>
        <taxon>Lepidoptera</taxon>
        <taxon>Glossata</taxon>
        <taxon>Ditrysia</taxon>
        <taxon>Tineoidea</taxon>
        <taxon>Psychidae</taxon>
        <taxon>Oiketicinae</taxon>
        <taxon>Eumeta</taxon>
    </lineage>
</organism>
<sequence length="68" mass="7961">MRTSMSREGGRVTRRPVHRRRRRPRLCLDFISPAFGDKRGVFASYQSKRSPNSTSSTSIRMRYKELVS</sequence>
<comment type="caution">
    <text evidence="2">The sequence shown here is derived from an EMBL/GenBank/DDBJ whole genome shotgun (WGS) entry which is preliminary data.</text>
</comment>